<dbReference type="Gene3D" id="3.20.20.140">
    <property type="entry name" value="Metal-dependent hydrolases"/>
    <property type="match status" value="1"/>
</dbReference>
<sequence>MNVRDAIEPSALADCVVLVSPDRESTDAQLETIARWLLNSFLGRCWLAVEMQRVLDDEMWLYRMRLVSELTAIPLVASGDVRMHLRSRKMLHDVMTAARRVLKKRFAPTLFVCDVPLENLHPGTVAEFAGTALESIFQELLDGPTYAPDKWRGDGFSIRVPLEPSCILGHFHPVIIRDPLR</sequence>
<dbReference type="Proteomes" id="UP001597287">
    <property type="component" value="Unassembled WGS sequence"/>
</dbReference>
<gene>
    <name evidence="1" type="ORF">ACFSPV_22825</name>
</gene>
<dbReference type="EMBL" id="JBHUIG010000028">
    <property type="protein sequence ID" value="MFD2321533.1"/>
    <property type="molecule type" value="Genomic_DNA"/>
</dbReference>
<reference evidence="2" key="1">
    <citation type="journal article" date="2019" name="Int. J. Syst. Evol. Microbiol.">
        <title>The Global Catalogue of Microorganisms (GCM) 10K type strain sequencing project: providing services to taxonomists for standard genome sequencing and annotation.</title>
        <authorList>
            <consortium name="The Broad Institute Genomics Platform"/>
            <consortium name="The Broad Institute Genome Sequencing Center for Infectious Disease"/>
            <person name="Wu L."/>
            <person name="Ma J."/>
        </authorList>
    </citation>
    <scope>NUCLEOTIDE SEQUENCE [LARGE SCALE GENOMIC DNA]</scope>
    <source>
        <strain evidence="2">CCUG 62793</strain>
    </source>
</reference>
<organism evidence="1 2">
    <name type="scientific">Delftia deserti</name>
    <dbReference type="NCBI Taxonomy" id="1651218"/>
    <lineage>
        <taxon>Bacteria</taxon>
        <taxon>Pseudomonadati</taxon>
        <taxon>Pseudomonadota</taxon>
        <taxon>Betaproteobacteria</taxon>
        <taxon>Burkholderiales</taxon>
        <taxon>Comamonadaceae</taxon>
        <taxon>Delftia</taxon>
    </lineage>
</organism>
<accession>A0ABW5F030</accession>
<keyword evidence="2" id="KW-1185">Reference proteome</keyword>
<evidence type="ECO:0000313" key="2">
    <source>
        <dbReference type="Proteomes" id="UP001597287"/>
    </source>
</evidence>
<proteinExistence type="predicted"/>
<name>A0ABW5F030_9BURK</name>
<protein>
    <submittedName>
        <fullName evidence="1">Uncharacterized protein</fullName>
    </submittedName>
</protein>
<dbReference type="RefSeq" id="WP_380109168.1">
    <property type="nucleotide sequence ID" value="NZ_JBHSIH010000001.1"/>
</dbReference>
<comment type="caution">
    <text evidence="1">The sequence shown here is derived from an EMBL/GenBank/DDBJ whole genome shotgun (WGS) entry which is preliminary data.</text>
</comment>
<evidence type="ECO:0000313" key="1">
    <source>
        <dbReference type="EMBL" id="MFD2321533.1"/>
    </source>
</evidence>